<accession>A0A7J6FMP9</accession>
<evidence type="ECO:0000313" key="3">
    <source>
        <dbReference type="Proteomes" id="UP000583929"/>
    </source>
</evidence>
<dbReference type="EMBL" id="JAATIQ010000200">
    <property type="protein sequence ID" value="KAF4371020.1"/>
    <property type="molecule type" value="Genomic_DNA"/>
</dbReference>
<comment type="caution">
    <text evidence="2">The sequence shown here is derived from an EMBL/GenBank/DDBJ whole genome shotgun (WGS) entry which is preliminary data.</text>
</comment>
<evidence type="ECO:0008006" key="4">
    <source>
        <dbReference type="Google" id="ProtNLM"/>
    </source>
</evidence>
<keyword evidence="1" id="KW-0732">Signal</keyword>
<evidence type="ECO:0000313" key="2">
    <source>
        <dbReference type="EMBL" id="KAF4371020.1"/>
    </source>
</evidence>
<dbReference type="AlphaFoldDB" id="A0A7J6FMP9"/>
<protein>
    <recommendedName>
        <fullName evidence="4">Secreted protein</fullName>
    </recommendedName>
</protein>
<organism evidence="2 3">
    <name type="scientific">Cannabis sativa</name>
    <name type="common">Hemp</name>
    <name type="synonym">Marijuana</name>
    <dbReference type="NCBI Taxonomy" id="3483"/>
    <lineage>
        <taxon>Eukaryota</taxon>
        <taxon>Viridiplantae</taxon>
        <taxon>Streptophyta</taxon>
        <taxon>Embryophyta</taxon>
        <taxon>Tracheophyta</taxon>
        <taxon>Spermatophyta</taxon>
        <taxon>Magnoliopsida</taxon>
        <taxon>eudicotyledons</taxon>
        <taxon>Gunneridae</taxon>
        <taxon>Pentapetalae</taxon>
        <taxon>rosids</taxon>
        <taxon>fabids</taxon>
        <taxon>Rosales</taxon>
        <taxon>Cannabaceae</taxon>
        <taxon>Cannabis</taxon>
    </lineage>
</organism>
<feature type="signal peptide" evidence="1">
    <location>
        <begin position="1"/>
        <end position="16"/>
    </location>
</feature>
<gene>
    <name evidence="2" type="ORF">G4B88_031337</name>
</gene>
<sequence length="116" mass="13146">MFRVFALFFIIDFTLNLKLDFTHRSLSHGDAALPPPATHHCRLSTPPSATIVGRPQKSQSLSPLRYLLSHSDFHFDGFLIKALVKQQQNVSNNKMYLWGCVSISAKQRGMSCDFSY</sequence>
<reference evidence="2 3" key="1">
    <citation type="journal article" date="2020" name="bioRxiv">
        <title>Sequence and annotation of 42 cannabis genomes reveals extensive copy number variation in cannabinoid synthesis and pathogen resistance genes.</title>
        <authorList>
            <person name="Mckernan K.J."/>
            <person name="Helbert Y."/>
            <person name="Kane L.T."/>
            <person name="Ebling H."/>
            <person name="Zhang L."/>
            <person name="Liu B."/>
            <person name="Eaton Z."/>
            <person name="Mclaughlin S."/>
            <person name="Kingan S."/>
            <person name="Baybayan P."/>
            <person name="Concepcion G."/>
            <person name="Jordan M."/>
            <person name="Riva A."/>
            <person name="Barbazuk W."/>
            <person name="Harkins T."/>
        </authorList>
    </citation>
    <scope>NUCLEOTIDE SEQUENCE [LARGE SCALE GENOMIC DNA]</scope>
    <source>
        <strain evidence="3">cv. Jamaican Lion 4</strain>
        <tissue evidence="2">Leaf</tissue>
    </source>
</reference>
<feature type="chain" id="PRO_5029640929" description="Secreted protein" evidence="1">
    <location>
        <begin position="17"/>
        <end position="116"/>
    </location>
</feature>
<name>A0A7J6FMP9_CANSA</name>
<evidence type="ECO:0000256" key="1">
    <source>
        <dbReference type="SAM" id="SignalP"/>
    </source>
</evidence>
<proteinExistence type="predicted"/>
<dbReference type="Proteomes" id="UP000583929">
    <property type="component" value="Unassembled WGS sequence"/>
</dbReference>
<keyword evidence="3" id="KW-1185">Reference proteome</keyword>